<sequence>MRAGGTMTRAGSFGDRPFVYWPACRACLSFVHRRFRVEGRSYSLHD</sequence>
<gene>
    <name evidence="1" type="ORF">RADP37_04645</name>
</gene>
<name>A0A4Y1N346_9PROT</name>
<dbReference type="EMBL" id="CP025189">
    <property type="protein sequence ID" value="AWV24578.1"/>
    <property type="molecule type" value="Genomic_DNA"/>
</dbReference>
<dbReference type="AlphaFoldDB" id="A0A4Y1N346"/>
<protein>
    <submittedName>
        <fullName evidence="1">Uncharacterized protein</fullName>
    </submittedName>
</protein>
<proteinExistence type="predicted"/>
<evidence type="ECO:0000313" key="1">
    <source>
        <dbReference type="EMBL" id="AWV24578.1"/>
    </source>
</evidence>
<organism evidence="1">
    <name type="scientific">Roseomonas mucosa</name>
    <dbReference type="NCBI Taxonomy" id="207340"/>
    <lineage>
        <taxon>Bacteria</taxon>
        <taxon>Pseudomonadati</taxon>
        <taxon>Pseudomonadota</taxon>
        <taxon>Alphaproteobacteria</taxon>
        <taxon>Acetobacterales</taxon>
        <taxon>Roseomonadaceae</taxon>
        <taxon>Roseomonas</taxon>
    </lineage>
</organism>
<accession>A0A4Y1N346</accession>
<reference evidence="1" key="1">
    <citation type="submission" date="2017-12" db="EMBL/GenBank/DDBJ databases">
        <authorList>
            <person name="Martens C."/>
            <person name="Dahlstrom E."/>
            <person name="Barbian K."/>
            <person name="Sykora L."/>
            <person name="Ricklefs S."/>
            <person name="Bruno D."/>
            <person name="Anzick I."/>
            <person name="Myles I."/>
            <person name="Datta S.K."/>
        </authorList>
    </citation>
    <scope>NUCLEOTIDE SEQUENCE</scope>
    <source>
        <strain evidence="1">AD2</strain>
    </source>
</reference>